<proteinExistence type="predicted"/>
<dbReference type="OrthoDB" id="5512116at2"/>
<sequence>MKLEFFNAFEIPEPQRDQLFRKLHTLILLYFPRAPYQHFLDQYLYEGIECCRGVLLKEGDNIRGFQLVASMPVTLHGQKYTVLRSVVAKDREHNSRGSRSFERFGPRELIRQALRAHLQGREPWLIAQSAGPVTYLRLSRYFPAILPPTALDADVPSELRATFDGLADLCHMRTDHPEGWSMSEGPYYPISDHELQSWKQRPEPALRRFFKECPRAGQGQVLVFAVPLTLTTLLSLGPRTILTLLNKRRRARHQTQASPQN</sequence>
<accession>A0A328CBA2</accession>
<evidence type="ECO:0000313" key="1">
    <source>
        <dbReference type="EMBL" id="RAL25308.1"/>
    </source>
</evidence>
<dbReference type="AlphaFoldDB" id="A0A328CBA2"/>
<dbReference type="EMBL" id="QHKO01000001">
    <property type="protein sequence ID" value="RAL25308.1"/>
    <property type="molecule type" value="Genomic_DNA"/>
</dbReference>
<dbReference type="Proteomes" id="UP000249169">
    <property type="component" value="Unassembled WGS sequence"/>
</dbReference>
<protein>
    <submittedName>
        <fullName evidence="1">Uncharacterized protein</fullName>
    </submittedName>
</protein>
<dbReference type="RefSeq" id="WP_111728480.1">
    <property type="nucleotide sequence ID" value="NZ_QHKO01000001.1"/>
</dbReference>
<gene>
    <name evidence="1" type="ORF">DL240_03600</name>
</gene>
<evidence type="ECO:0000313" key="2">
    <source>
        <dbReference type="Proteomes" id="UP000249169"/>
    </source>
</evidence>
<comment type="caution">
    <text evidence="1">The sequence shown here is derived from an EMBL/GenBank/DDBJ whole genome shotgun (WGS) entry which is preliminary data.</text>
</comment>
<keyword evidence="2" id="KW-1185">Reference proteome</keyword>
<organism evidence="1 2">
    <name type="scientific">Lujinxingia litoralis</name>
    <dbReference type="NCBI Taxonomy" id="2211119"/>
    <lineage>
        <taxon>Bacteria</taxon>
        <taxon>Deltaproteobacteria</taxon>
        <taxon>Bradymonadales</taxon>
        <taxon>Lujinxingiaceae</taxon>
        <taxon>Lujinxingia</taxon>
    </lineage>
</organism>
<reference evidence="1 2" key="1">
    <citation type="submission" date="2018-05" db="EMBL/GenBank/DDBJ databases">
        <title>Lujinxingia marina gen. nov. sp. nov., a new facultative anaerobic member of the class Deltaproteobacteria, and proposal of Lujinxingaceae fam. nov.</title>
        <authorList>
            <person name="Li C.-M."/>
        </authorList>
    </citation>
    <scope>NUCLEOTIDE SEQUENCE [LARGE SCALE GENOMIC DNA]</scope>
    <source>
        <strain evidence="1 2">B210</strain>
    </source>
</reference>
<name>A0A328CBA2_9DELT</name>